<proteinExistence type="predicted"/>
<organism evidence="9">
    <name type="scientific">freshwater metagenome</name>
    <dbReference type="NCBI Taxonomy" id="449393"/>
    <lineage>
        <taxon>unclassified sequences</taxon>
        <taxon>metagenomes</taxon>
        <taxon>ecological metagenomes</taxon>
    </lineage>
</organism>
<feature type="transmembrane region" description="Helical" evidence="8">
    <location>
        <begin position="334"/>
        <end position="358"/>
    </location>
</feature>
<dbReference type="GO" id="GO:0005886">
    <property type="term" value="C:plasma membrane"/>
    <property type="evidence" value="ECO:0007669"/>
    <property type="project" value="UniProtKB-SubCell"/>
</dbReference>
<feature type="transmembrane region" description="Helical" evidence="8">
    <location>
        <begin position="403"/>
        <end position="423"/>
    </location>
</feature>
<dbReference type="InterPro" id="IPR018584">
    <property type="entry name" value="GT87"/>
</dbReference>
<feature type="transmembrane region" description="Helical" evidence="8">
    <location>
        <begin position="39"/>
        <end position="56"/>
    </location>
</feature>
<keyword evidence="2" id="KW-1003">Cell membrane</keyword>
<feature type="transmembrane region" description="Helical" evidence="8">
    <location>
        <begin position="370"/>
        <end position="391"/>
    </location>
</feature>
<keyword evidence="5 8" id="KW-1133">Transmembrane helix</keyword>
<evidence type="ECO:0000256" key="6">
    <source>
        <dbReference type="ARBA" id="ARBA00023136"/>
    </source>
</evidence>
<comment type="subcellular location">
    <subcellularLocation>
        <location evidence="1">Cell membrane</location>
        <topology evidence="1">Multi-pass membrane protein</topology>
    </subcellularLocation>
</comment>
<evidence type="ECO:0000313" key="9">
    <source>
        <dbReference type="EMBL" id="CAB4664872.1"/>
    </source>
</evidence>
<evidence type="ECO:0000256" key="7">
    <source>
        <dbReference type="SAM" id="MobiDB-lite"/>
    </source>
</evidence>
<keyword evidence="6 8" id="KW-0472">Membrane</keyword>
<dbReference type="PIRSF" id="PIRSF010361">
    <property type="entry name" value="UCP010361"/>
    <property type="match status" value="1"/>
</dbReference>
<dbReference type="EMBL" id="CAEZWW010000020">
    <property type="protein sequence ID" value="CAB4664872.1"/>
    <property type="molecule type" value="Genomic_DNA"/>
</dbReference>
<evidence type="ECO:0000256" key="3">
    <source>
        <dbReference type="ARBA" id="ARBA00022679"/>
    </source>
</evidence>
<feature type="transmembrane region" description="Helical" evidence="8">
    <location>
        <begin position="242"/>
        <end position="262"/>
    </location>
</feature>
<evidence type="ECO:0000256" key="4">
    <source>
        <dbReference type="ARBA" id="ARBA00022692"/>
    </source>
</evidence>
<feature type="region of interest" description="Disordered" evidence="7">
    <location>
        <begin position="434"/>
        <end position="464"/>
    </location>
</feature>
<dbReference type="AlphaFoldDB" id="A0A6J6LT61"/>
<evidence type="ECO:0000256" key="8">
    <source>
        <dbReference type="SAM" id="Phobius"/>
    </source>
</evidence>
<accession>A0A6J6LT61</accession>
<name>A0A6J6LT61_9ZZZZ</name>
<protein>
    <submittedName>
        <fullName evidence="9">Unannotated protein</fullName>
    </submittedName>
</protein>
<evidence type="ECO:0000256" key="5">
    <source>
        <dbReference type="ARBA" id="ARBA00022989"/>
    </source>
</evidence>
<dbReference type="InterPro" id="IPR016570">
    <property type="entry name" value="UCP010361"/>
</dbReference>
<feature type="transmembrane region" description="Helical" evidence="8">
    <location>
        <begin position="173"/>
        <end position="200"/>
    </location>
</feature>
<dbReference type="Pfam" id="PF09594">
    <property type="entry name" value="GT87"/>
    <property type="match status" value="1"/>
</dbReference>
<dbReference type="GO" id="GO:0016758">
    <property type="term" value="F:hexosyltransferase activity"/>
    <property type="evidence" value="ECO:0007669"/>
    <property type="project" value="InterPro"/>
</dbReference>
<reference evidence="9" key="1">
    <citation type="submission" date="2020-05" db="EMBL/GenBank/DDBJ databases">
        <authorList>
            <person name="Chiriac C."/>
            <person name="Salcher M."/>
            <person name="Ghai R."/>
            <person name="Kavagutti S V."/>
        </authorList>
    </citation>
    <scope>NUCLEOTIDE SEQUENCE</scope>
</reference>
<evidence type="ECO:0000256" key="2">
    <source>
        <dbReference type="ARBA" id="ARBA00022475"/>
    </source>
</evidence>
<keyword evidence="4 8" id="KW-0812">Transmembrane</keyword>
<feature type="transmembrane region" description="Helical" evidence="8">
    <location>
        <begin position="107"/>
        <end position="129"/>
    </location>
</feature>
<keyword evidence="3" id="KW-0808">Transferase</keyword>
<sequence length="464" mass="51226">MTKNVVEPSLTDSFAAGGSNAIGGPIGRFKSGSTWWNPLRVLVALSALVYAFGYLLDLSCRSTGWMSPENYEHLCYSDIPALFSFRGFADGFLPYLQTAPGQTPLEYPVLTGVFMQIAAMITRVITGIMPEIPASTVFFDVNVVLLFIPLMIAVIATALTVRRRPWDAAMFALAPGVLFAATINWDLLPLAFAGVALLLWSRNRPFAAGLLLGLAVAAKFYPVMFIGAFLVLSIRSGKWRPLAALVGGTVLTWLMVNLPFMVGNFDGWAFFYTFSQNRGQDFGSLWFALAEFELPTVPSEILNKVATGFFLILCIAIAVLALRAKQRPRLAQLLFLIIAAFAVTNKVYSPQYVLWLIPLAVMARPRWRDFVIWQVGELIYFAAVWWFLVGYGNEGSKGLTQQWYATAIIVHIAATVFFAVMVIRDIVKPENDPIRSDGFAEDKDDPGGGPYDRAADVFTFSRVS</sequence>
<evidence type="ECO:0000256" key="1">
    <source>
        <dbReference type="ARBA" id="ARBA00004651"/>
    </source>
</evidence>
<feature type="transmembrane region" description="Helical" evidence="8">
    <location>
        <begin position="141"/>
        <end position="161"/>
    </location>
</feature>
<feature type="transmembrane region" description="Helical" evidence="8">
    <location>
        <begin position="206"/>
        <end position="230"/>
    </location>
</feature>
<feature type="transmembrane region" description="Helical" evidence="8">
    <location>
        <begin position="301"/>
        <end position="322"/>
    </location>
</feature>
<gene>
    <name evidence="9" type="ORF">UFOPK2310_00294</name>
</gene>